<evidence type="ECO:0000256" key="2">
    <source>
        <dbReference type="ARBA" id="ARBA00022801"/>
    </source>
</evidence>
<feature type="region of interest" description="Disordered" evidence="3">
    <location>
        <begin position="31"/>
        <end position="52"/>
    </location>
</feature>
<dbReference type="RefSeq" id="WP_101628889.1">
    <property type="nucleotide sequence ID" value="NZ_PKGP01000002.1"/>
</dbReference>
<keyword evidence="4" id="KW-1133">Transmembrane helix</keyword>
<reference evidence="9 10" key="1">
    <citation type="journal article" date="2019" name="Nat. Med.">
        <title>A library of human gut bacterial isolates paired with longitudinal multiomics data enables mechanistic microbiome research.</title>
        <authorList>
            <person name="Poyet M."/>
            <person name="Groussin M."/>
            <person name="Gibbons S.M."/>
            <person name="Avila-Pacheco J."/>
            <person name="Jiang X."/>
            <person name="Kearney S.M."/>
            <person name="Perrotta A.R."/>
            <person name="Berdy B."/>
            <person name="Zhao S."/>
            <person name="Lieberman T.D."/>
            <person name="Swanson P.K."/>
            <person name="Smith M."/>
            <person name="Roesemann S."/>
            <person name="Alexander J.E."/>
            <person name="Rich S.A."/>
            <person name="Livny J."/>
            <person name="Vlamakis H."/>
            <person name="Clish C."/>
            <person name="Bullock K."/>
            <person name="Deik A."/>
            <person name="Scott J."/>
            <person name="Pierce K.A."/>
            <person name="Xavier R.J."/>
            <person name="Alm E.J."/>
        </authorList>
    </citation>
    <scope>NUCLEOTIDE SEQUENCE [LARGE SCALE GENOMIC DNA]</scope>
    <source>
        <strain evidence="8 11">BIOML-A37</strain>
        <strain evidence="7 10">BIOML-A55</strain>
        <strain evidence="6 9">BIOML-A65</strain>
    </source>
</reference>
<protein>
    <recommendedName>
        <fullName evidence="5">HIRAN domain-containing protein</fullName>
    </recommendedName>
</protein>
<dbReference type="Proteomes" id="UP000468842">
    <property type="component" value="Unassembled WGS sequence"/>
</dbReference>
<dbReference type="Proteomes" id="UP000460881">
    <property type="component" value="Unassembled WGS sequence"/>
</dbReference>
<dbReference type="EMBL" id="WDQK01000012">
    <property type="protein sequence ID" value="KAB7395005.1"/>
    <property type="molecule type" value="Genomic_DNA"/>
</dbReference>
<keyword evidence="1" id="KW-0479">Metal-binding</keyword>
<evidence type="ECO:0000313" key="11">
    <source>
        <dbReference type="Proteomes" id="UP000468842"/>
    </source>
</evidence>
<evidence type="ECO:0000256" key="1">
    <source>
        <dbReference type="ARBA" id="ARBA00022723"/>
    </source>
</evidence>
<dbReference type="Gene3D" id="3.30.70.2330">
    <property type="match status" value="1"/>
</dbReference>
<proteinExistence type="predicted"/>
<evidence type="ECO:0000313" key="10">
    <source>
        <dbReference type="Proteomes" id="UP000460881"/>
    </source>
</evidence>
<evidence type="ECO:0000313" key="8">
    <source>
        <dbReference type="EMBL" id="KAB7395005.1"/>
    </source>
</evidence>
<dbReference type="GO" id="GO:0016818">
    <property type="term" value="F:hydrolase activity, acting on acid anhydrides, in phosphorus-containing anhydrides"/>
    <property type="evidence" value="ECO:0007669"/>
    <property type="project" value="InterPro"/>
</dbReference>
<accession>A0A2I1J251</accession>
<evidence type="ECO:0000256" key="3">
    <source>
        <dbReference type="SAM" id="MobiDB-lite"/>
    </source>
</evidence>
<keyword evidence="4" id="KW-0472">Membrane</keyword>
<evidence type="ECO:0000259" key="5">
    <source>
        <dbReference type="Pfam" id="PF08797"/>
    </source>
</evidence>
<dbReference type="AlphaFoldDB" id="A0A2I1J251"/>
<dbReference type="EMBL" id="WDRM01000012">
    <property type="protein sequence ID" value="KAB7337717.1"/>
    <property type="molecule type" value="Genomic_DNA"/>
</dbReference>
<name>A0A2I1J251_BIFLN</name>
<feature type="transmembrane region" description="Helical" evidence="4">
    <location>
        <begin position="6"/>
        <end position="22"/>
    </location>
</feature>
<evidence type="ECO:0000313" key="7">
    <source>
        <dbReference type="EMBL" id="KAB7358790.1"/>
    </source>
</evidence>
<dbReference type="EMBL" id="WDRC01000014">
    <property type="protein sequence ID" value="KAB7358790.1"/>
    <property type="molecule type" value="Genomic_DNA"/>
</dbReference>
<organism evidence="8 11">
    <name type="scientific">Bifidobacterium longum</name>
    <dbReference type="NCBI Taxonomy" id="216816"/>
    <lineage>
        <taxon>Bacteria</taxon>
        <taxon>Bacillati</taxon>
        <taxon>Actinomycetota</taxon>
        <taxon>Actinomycetes</taxon>
        <taxon>Bifidobacteriales</taxon>
        <taxon>Bifidobacteriaceae</taxon>
        <taxon>Bifidobacterium</taxon>
    </lineage>
</organism>
<keyword evidence="4" id="KW-0812">Transmembrane</keyword>
<sequence>MGWILFFSIGIPLLCLPAYILIEMTKPKEERWGRSQPNQAVKGSGSGSMKNPPIRSSAFVGLETTQHPADPRTSKPVQGLTEYVPIYSGAFLPAEHQLDLVTMDDEGNTNLQLNLYNGQLVLEAPNGLLPNRSSGQVYKLGIYTGSIRGSAYYEEAVLNADTRPLAKAELVREPGNKYDKNAVAIHASGAGCVGYVNKQNAARLSKHLGVGEEYMAIFTSGCKRGDDSVPVSVLIAPTATMMSIFRNSGIPLPSNGITQ</sequence>
<dbReference type="InterPro" id="IPR014905">
    <property type="entry name" value="HIRAN"/>
</dbReference>
<dbReference type="GO" id="GO:0008270">
    <property type="term" value="F:zinc ion binding"/>
    <property type="evidence" value="ECO:0007669"/>
    <property type="project" value="InterPro"/>
</dbReference>
<evidence type="ECO:0000313" key="6">
    <source>
        <dbReference type="EMBL" id="KAB7337717.1"/>
    </source>
</evidence>
<dbReference type="Pfam" id="PF08797">
    <property type="entry name" value="HIRAN"/>
    <property type="match status" value="1"/>
</dbReference>
<dbReference type="Proteomes" id="UP000430971">
    <property type="component" value="Unassembled WGS sequence"/>
</dbReference>
<evidence type="ECO:0000313" key="9">
    <source>
        <dbReference type="Proteomes" id="UP000430971"/>
    </source>
</evidence>
<dbReference type="GO" id="GO:0003676">
    <property type="term" value="F:nucleic acid binding"/>
    <property type="evidence" value="ECO:0007669"/>
    <property type="project" value="InterPro"/>
</dbReference>
<evidence type="ECO:0000256" key="4">
    <source>
        <dbReference type="SAM" id="Phobius"/>
    </source>
</evidence>
<gene>
    <name evidence="8" type="ORF">GBB40_06205</name>
    <name evidence="7" type="ORF">GBB63_06495</name>
    <name evidence="6" type="ORF">GBB73_06130</name>
</gene>
<keyword evidence="2" id="KW-0378">Hydrolase</keyword>
<comment type="caution">
    <text evidence="8">The sequence shown here is derived from an EMBL/GenBank/DDBJ whole genome shotgun (WGS) entry which is preliminary data.</text>
</comment>
<feature type="domain" description="HIRAN" evidence="5">
    <location>
        <begin position="145"/>
        <end position="224"/>
    </location>
</feature>